<reference evidence="2" key="2">
    <citation type="submission" date="2016-06" db="EMBL/GenBank/DDBJ databases">
        <title>The genome of a short-lived fish provides insights into sex chromosome evolution and the genetic control of aging.</title>
        <authorList>
            <person name="Reichwald K."/>
            <person name="Felder M."/>
            <person name="Petzold A."/>
            <person name="Koch P."/>
            <person name="Groth M."/>
            <person name="Platzer M."/>
        </authorList>
    </citation>
    <scope>NUCLEOTIDE SEQUENCE</scope>
    <source>
        <tissue evidence="2">Brain</tissue>
    </source>
</reference>
<feature type="non-terminal residue" evidence="2">
    <location>
        <position position="1"/>
    </location>
</feature>
<sequence>IKMLSNVLKRERCSVGEVQQQRSSDIQVSRRSPLPGIPGSSQHQNNSTFNVSSCNIWKLGLNNLMPTWRPPAKDETSL</sequence>
<reference evidence="2" key="1">
    <citation type="submission" date="2016-05" db="EMBL/GenBank/DDBJ databases">
        <authorList>
            <person name="Lavstsen T."/>
            <person name="Jespersen J.S."/>
        </authorList>
    </citation>
    <scope>NUCLEOTIDE SEQUENCE</scope>
    <source>
        <tissue evidence="2">Brain</tissue>
    </source>
</reference>
<evidence type="ECO:0000313" key="2">
    <source>
        <dbReference type="EMBL" id="SBP73523.1"/>
    </source>
</evidence>
<organism evidence="2">
    <name type="scientific">Nothobranchius kadleci</name>
    <name type="common">African annual killifish</name>
    <dbReference type="NCBI Taxonomy" id="1051664"/>
    <lineage>
        <taxon>Eukaryota</taxon>
        <taxon>Metazoa</taxon>
        <taxon>Chordata</taxon>
        <taxon>Craniata</taxon>
        <taxon>Vertebrata</taxon>
        <taxon>Euteleostomi</taxon>
        <taxon>Actinopterygii</taxon>
        <taxon>Neopterygii</taxon>
        <taxon>Teleostei</taxon>
        <taxon>Neoteleostei</taxon>
        <taxon>Acanthomorphata</taxon>
        <taxon>Ovalentaria</taxon>
        <taxon>Atherinomorphae</taxon>
        <taxon>Cyprinodontiformes</taxon>
        <taxon>Nothobranchiidae</taxon>
        <taxon>Nothobranchius</taxon>
    </lineage>
</organism>
<feature type="non-terminal residue" evidence="2">
    <location>
        <position position="78"/>
    </location>
</feature>
<dbReference type="EMBL" id="HADZ01009582">
    <property type="protein sequence ID" value="SBP73523.1"/>
    <property type="molecule type" value="Transcribed_RNA"/>
</dbReference>
<evidence type="ECO:0000256" key="1">
    <source>
        <dbReference type="SAM" id="MobiDB-lite"/>
    </source>
</evidence>
<feature type="region of interest" description="Disordered" evidence="1">
    <location>
        <begin position="12"/>
        <end position="48"/>
    </location>
</feature>
<accession>A0A1A8C369</accession>
<feature type="compositionally biased region" description="Polar residues" evidence="1">
    <location>
        <begin position="17"/>
        <end position="30"/>
    </location>
</feature>
<gene>
    <name evidence="2" type="primary">TRAF3IP2</name>
</gene>
<protein>
    <submittedName>
        <fullName evidence="2">TRAF3 interacting protein 2</fullName>
    </submittedName>
</protein>
<feature type="compositionally biased region" description="Polar residues" evidence="1">
    <location>
        <begin position="39"/>
        <end position="48"/>
    </location>
</feature>
<dbReference type="AlphaFoldDB" id="A0A1A8C369"/>
<proteinExistence type="predicted"/>
<name>A0A1A8C369_NOTKA</name>